<protein>
    <submittedName>
        <fullName evidence="1">Uncharacterized protein</fullName>
    </submittedName>
</protein>
<dbReference type="RefSeq" id="WP_101900940.1">
    <property type="nucleotide sequence ID" value="NZ_CP025491.2"/>
</dbReference>
<keyword evidence="2" id="KW-1185">Reference proteome</keyword>
<dbReference type="AlphaFoldDB" id="A0A2H5FPB4"/>
<gene>
    <name evidence="1" type="ORF">CAB17_16175</name>
</gene>
<name>A0A2H5FPB4_9GAMM</name>
<evidence type="ECO:0000313" key="1">
    <source>
        <dbReference type="EMBL" id="AUH73419.1"/>
    </source>
</evidence>
<dbReference type="Proteomes" id="UP000234343">
    <property type="component" value="Chromosome"/>
</dbReference>
<accession>A0A2H5FPB4</accession>
<reference evidence="1 2" key="1">
    <citation type="submission" date="2017-12" db="EMBL/GenBank/DDBJ databases">
        <title>Legionella sainthelensi LA01-117, whole genome sequence of a clinical isolate from New Zealand.</title>
        <authorList>
            <person name="Cree S.L."/>
            <person name="Slow S."/>
            <person name="Kennedy M.A."/>
            <person name="Murdoch D.R."/>
            <person name="Biggs P.J."/>
            <person name="Anderson T."/>
        </authorList>
    </citation>
    <scope>NUCLEOTIDE SEQUENCE [LARGE SCALE GENOMIC DNA]</scope>
    <source>
        <strain evidence="1 2">LA01-117</strain>
    </source>
</reference>
<evidence type="ECO:0000313" key="2">
    <source>
        <dbReference type="Proteomes" id="UP000234343"/>
    </source>
</evidence>
<organism evidence="1 2">
    <name type="scientific">Legionella sainthelensi</name>
    <dbReference type="NCBI Taxonomy" id="28087"/>
    <lineage>
        <taxon>Bacteria</taxon>
        <taxon>Pseudomonadati</taxon>
        <taxon>Pseudomonadota</taxon>
        <taxon>Gammaproteobacteria</taxon>
        <taxon>Legionellales</taxon>
        <taxon>Legionellaceae</taxon>
        <taxon>Legionella</taxon>
    </lineage>
</organism>
<dbReference type="EMBL" id="CP025491">
    <property type="protein sequence ID" value="AUH73419.1"/>
    <property type="molecule type" value="Genomic_DNA"/>
</dbReference>
<proteinExistence type="predicted"/>
<dbReference type="KEGG" id="lsh:CAB17_16175"/>
<sequence>MDNTQFDDVQITRRDAQLPGEVRKINLDTCGINAKYLNEKRIARIQELGKKIKCKPISKGGNIVSTLNSIKDRFSL</sequence>